<dbReference type="SMART" id="SM00387">
    <property type="entry name" value="HATPase_c"/>
    <property type="match status" value="1"/>
</dbReference>
<keyword evidence="10" id="KW-0808">Transferase</keyword>
<dbReference type="InterPro" id="IPR036097">
    <property type="entry name" value="HisK_dim/P_sf"/>
</dbReference>
<dbReference type="PANTHER" id="PTHR45339">
    <property type="entry name" value="HYBRID SIGNAL TRANSDUCTION HISTIDINE KINASE J"/>
    <property type="match status" value="1"/>
</dbReference>
<feature type="modified residue" description="4-aspartylphosphate" evidence="5">
    <location>
        <position position="530"/>
    </location>
</feature>
<feature type="transmembrane region" description="Helical" evidence="7">
    <location>
        <begin position="73"/>
        <end position="91"/>
    </location>
</feature>
<dbReference type="SUPFAM" id="SSF55874">
    <property type="entry name" value="ATPase domain of HSP90 chaperone/DNA topoisomerase II/histidine kinase"/>
    <property type="match status" value="1"/>
</dbReference>
<evidence type="ECO:0000256" key="4">
    <source>
        <dbReference type="ARBA" id="ARBA00023012"/>
    </source>
</evidence>
<keyword evidence="7" id="KW-0812">Transmembrane</keyword>
<comment type="caution">
    <text evidence="10">The sequence shown here is derived from an EMBL/GenBank/DDBJ whole genome shotgun (WGS) entry which is preliminary data.</text>
</comment>
<evidence type="ECO:0000256" key="3">
    <source>
        <dbReference type="ARBA" id="ARBA00022553"/>
    </source>
</evidence>
<evidence type="ECO:0000256" key="1">
    <source>
        <dbReference type="ARBA" id="ARBA00000085"/>
    </source>
</evidence>
<feature type="domain" description="Response regulatory" evidence="9">
    <location>
        <begin position="481"/>
        <end position="596"/>
    </location>
</feature>
<feature type="transmembrane region" description="Helical" evidence="7">
    <location>
        <begin position="165"/>
        <end position="192"/>
    </location>
</feature>
<dbReference type="InterPro" id="IPR011006">
    <property type="entry name" value="CheY-like_superfamily"/>
</dbReference>
<dbReference type="EC" id="2.7.13.3" evidence="2"/>
<dbReference type="InterPro" id="IPR036890">
    <property type="entry name" value="HATPase_C_sf"/>
</dbReference>
<keyword evidence="4" id="KW-0902">Two-component regulatory system</keyword>
<dbReference type="CDD" id="cd00156">
    <property type="entry name" value="REC"/>
    <property type="match status" value="1"/>
</dbReference>
<dbReference type="Gene3D" id="3.30.565.10">
    <property type="entry name" value="Histidine kinase-like ATPase, C-terminal domain"/>
    <property type="match status" value="1"/>
</dbReference>
<dbReference type="EMBL" id="JAPCKI010000022">
    <property type="protein sequence ID" value="MDD2180375.1"/>
    <property type="molecule type" value="Genomic_DNA"/>
</dbReference>
<dbReference type="Proteomes" id="UP001148932">
    <property type="component" value="Unassembled WGS sequence"/>
</dbReference>
<evidence type="ECO:0000259" key="9">
    <source>
        <dbReference type="PROSITE" id="PS50110"/>
    </source>
</evidence>
<evidence type="ECO:0000313" key="11">
    <source>
        <dbReference type="Proteomes" id="UP001148932"/>
    </source>
</evidence>
<dbReference type="InterPro" id="IPR003594">
    <property type="entry name" value="HATPase_dom"/>
</dbReference>
<evidence type="ECO:0000256" key="6">
    <source>
        <dbReference type="SAM" id="MobiDB-lite"/>
    </source>
</evidence>
<dbReference type="SUPFAM" id="SSF47384">
    <property type="entry name" value="Homodimeric domain of signal transducing histidine kinase"/>
    <property type="match status" value="1"/>
</dbReference>
<proteinExistence type="predicted"/>
<evidence type="ECO:0000256" key="2">
    <source>
        <dbReference type="ARBA" id="ARBA00012438"/>
    </source>
</evidence>
<organism evidence="10 11">
    <name type="scientific">Acidovorax benzenivorans</name>
    <dbReference type="NCBI Taxonomy" id="2987520"/>
    <lineage>
        <taxon>Bacteria</taxon>
        <taxon>Pseudomonadati</taxon>
        <taxon>Pseudomonadota</taxon>
        <taxon>Betaproteobacteria</taxon>
        <taxon>Burkholderiales</taxon>
        <taxon>Comamonadaceae</taxon>
        <taxon>Acidovorax</taxon>
    </lineage>
</organism>
<keyword evidence="7" id="KW-1133">Transmembrane helix</keyword>
<dbReference type="RefSeq" id="WP_274114361.1">
    <property type="nucleotide sequence ID" value="NZ_JAPCKI010000022.1"/>
</dbReference>
<keyword evidence="7" id="KW-0472">Membrane</keyword>
<dbReference type="CDD" id="cd00082">
    <property type="entry name" value="HisKA"/>
    <property type="match status" value="1"/>
</dbReference>
<evidence type="ECO:0000313" key="10">
    <source>
        <dbReference type="EMBL" id="MDD2180375.1"/>
    </source>
</evidence>
<dbReference type="Pfam" id="PF02518">
    <property type="entry name" value="HATPase_c"/>
    <property type="match status" value="1"/>
</dbReference>
<accession>A0ABT5S340</accession>
<dbReference type="Pfam" id="PF00072">
    <property type="entry name" value="Response_reg"/>
    <property type="match status" value="1"/>
</dbReference>
<dbReference type="InterPro" id="IPR001789">
    <property type="entry name" value="Sig_transdc_resp-reg_receiver"/>
</dbReference>
<feature type="region of interest" description="Disordered" evidence="6">
    <location>
        <begin position="614"/>
        <end position="635"/>
    </location>
</feature>
<dbReference type="PRINTS" id="PR00344">
    <property type="entry name" value="BCTRLSENSOR"/>
</dbReference>
<evidence type="ECO:0000256" key="5">
    <source>
        <dbReference type="PROSITE-ProRule" id="PRU00169"/>
    </source>
</evidence>
<dbReference type="Gene3D" id="3.40.50.2300">
    <property type="match status" value="1"/>
</dbReference>
<dbReference type="PROSITE" id="PS50109">
    <property type="entry name" value="HIS_KIN"/>
    <property type="match status" value="1"/>
</dbReference>
<dbReference type="SMART" id="SM00448">
    <property type="entry name" value="REC"/>
    <property type="match status" value="1"/>
</dbReference>
<protein>
    <recommendedName>
        <fullName evidence="2">histidine kinase</fullName>
        <ecNumber evidence="2">2.7.13.3</ecNumber>
    </recommendedName>
</protein>
<dbReference type="PROSITE" id="PS50110">
    <property type="entry name" value="RESPONSE_REGULATORY"/>
    <property type="match status" value="1"/>
</dbReference>
<comment type="catalytic activity">
    <reaction evidence="1">
        <text>ATP + protein L-histidine = ADP + protein N-phospho-L-histidine.</text>
        <dbReference type="EC" id="2.7.13.3"/>
    </reaction>
</comment>
<evidence type="ECO:0000256" key="7">
    <source>
        <dbReference type="SAM" id="Phobius"/>
    </source>
</evidence>
<dbReference type="GO" id="GO:0016301">
    <property type="term" value="F:kinase activity"/>
    <property type="evidence" value="ECO:0007669"/>
    <property type="project" value="UniProtKB-KW"/>
</dbReference>
<dbReference type="SMART" id="SM00388">
    <property type="entry name" value="HisKA"/>
    <property type="match status" value="1"/>
</dbReference>
<feature type="transmembrane region" description="Helical" evidence="7">
    <location>
        <begin position="42"/>
        <end position="61"/>
    </location>
</feature>
<keyword evidence="11" id="KW-1185">Reference proteome</keyword>
<feature type="transmembrane region" description="Helical" evidence="7">
    <location>
        <begin position="131"/>
        <end position="153"/>
    </location>
</feature>
<gene>
    <name evidence="10" type="ORF">OIN59_23315</name>
</gene>
<keyword evidence="3 5" id="KW-0597">Phosphoprotein</keyword>
<evidence type="ECO:0000259" key="8">
    <source>
        <dbReference type="PROSITE" id="PS50109"/>
    </source>
</evidence>
<dbReference type="SUPFAM" id="SSF52172">
    <property type="entry name" value="CheY-like"/>
    <property type="match status" value="1"/>
</dbReference>
<reference evidence="10" key="1">
    <citation type="submission" date="2022-10" db="EMBL/GenBank/DDBJ databases">
        <title>Description of microaerobic benzene degrading bacteria.</title>
        <authorList>
            <person name="Bedics A."/>
            <person name="Tancsics A."/>
            <person name="Banerjee S."/>
        </authorList>
    </citation>
    <scope>NUCLEOTIDE SEQUENCE</scope>
    <source>
        <strain evidence="10">D2M1</strain>
    </source>
</reference>
<name>A0ABT5S340_9BURK</name>
<dbReference type="InterPro" id="IPR004358">
    <property type="entry name" value="Sig_transdc_His_kin-like_C"/>
</dbReference>
<dbReference type="PANTHER" id="PTHR45339:SF1">
    <property type="entry name" value="HYBRID SIGNAL TRANSDUCTION HISTIDINE KINASE J"/>
    <property type="match status" value="1"/>
</dbReference>
<sequence>MTPSESSPLPFDPVIPPTRWGWPVWERDEVLREQVALLRQNFPMTLLASLATALGTLWVMARVADTQATTVWLLSHTLVVAGVYLTLRSIAPFVDPAPQAARKLIACMAAMGLSWGSLGYVVLYWGTSDSVIYAIGIISTVSSGALGLGAPLYRAYVTYLTSAIGGVMLSVALAGGPVMWPALFLTGVYYALTCLQARTADRATRRSIALKLENERLVSQLRAESQRALAAQEAAEQADRDKSRFLAAASHDLRQPLHAMGLFLESLHRSPLNDHQRTVLKHAHAASGAAAEMLTTLLDYSRLEAGVVKMRPAAFAVQPLLTALEQEFGAQADTAGLVYRTRETSAAAFADRSLVGLVMHNFISNALRYTAKGGVLIACRTRGKRLALEVWDTGAGIPEHQWEDIFKEFHQLGNPERDRRKGLGLGLAIVQRLAREMRTSVELRSQPGRGSVFRLWLDRWQGALEDDATVPQDAHSLLGLKVLAIDDDEAVRLGMQSLLQSWGCQCMTAESSADALEALDDVTPDIIITDFRLRHEETGKQVLQALRAYLGTNVPAIIMTGDTSPQRLRDAQTTSALLLHKPVSTGQLRDAMVQLITQPPLLAIVADDEHDGVHEPLAQSAQSQRSTTTSGAAAP</sequence>
<keyword evidence="10" id="KW-0418">Kinase</keyword>
<dbReference type="Pfam" id="PF00512">
    <property type="entry name" value="HisKA"/>
    <property type="match status" value="1"/>
</dbReference>
<feature type="domain" description="Histidine kinase" evidence="8">
    <location>
        <begin position="248"/>
        <end position="461"/>
    </location>
</feature>
<dbReference type="InterPro" id="IPR003661">
    <property type="entry name" value="HisK_dim/P_dom"/>
</dbReference>
<feature type="transmembrane region" description="Helical" evidence="7">
    <location>
        <begin position="103"/>
        <end position="125"/>
    </location>
</feature>
<feature type="compositionally biased region" description="Low complexity" evidence="6">
    <location>
        <begin position="618"/>
        <end position="635"/>
    </location>
</feature>
<dbReference type="InterPro" id="IPR005467">
    <property type="entry name" value="His_kinase_dom"/>
</dbReference>
<dbReference type="Gene3D" id="1.10.287.130">
    <property type="match status" value="1"/>
</dbReference>